<evidence type="ECO:0000313" key="2">
    <source>
        <dbReference type="Proteomes" id="UP001189624"/>
    </source>
</evidence>
<proteinExistence type="predicted"/>
<dbReference type="EMBL" id="OY731403">
    <property type="protein sequence ID" value="CAJ1962498.1"/>
    <property type="molecule type" value="Genomic_DNA"/>
</dbReference>
<protein>
    <recommendedName>
        <fullName evidence="3">Prephenate dehydratase domain-containing protein</fullName>
    </recommendedName>
</protein>
<evidence type="ECO:0000313" key="1">
    <source>
        <dbReference type="EMBL" id="CAJ1962498.1"/>
    </source>
</evidence>
<dbReference type="Gramene" id="rna-AYBTSS11_LOCUS19279">
    <property type="protein sequence ID" value="CAJ1962498.1"/>
    <property type="gene ID" value="gene-AYBTSS11_LOCUS19279"/>
</dbReference>
<sequence length="115" mass="12359">MSVKLRELRLNCGFGFSSVEIWPIIDVEAGLVGEIVTGLVEGTLMMVDISVGVRLVLLTLSLQKQLSANDFSSRDGSKVPVAYKGFPGAYSEDAALEAYPKLEGLILKSIKSHSS</sequence>
<organism evidence="1 2">
    <name type="scientific">Sphenostylis stenocarpa</name>
    <dbReference type="NCBI Taxonomy" id="92480"/>
    <lineage>
        <taxon>Eukaryota</taxon>
        <taxon>Viridiplantae</taxon>
        <taxon>Streptophyta</taxon>
        <taxon>Embryophyta</taxon>
        <taxon>Tracheophyta</taxon>
        <taxon>Spermatophyta</taxon>
        <taxon>Magnoliopsida</taxon>
        <taxon>eudicotyledons</taxon>
        <taxon>Gunneridae</taxon>
        <taxon>Pentapetalae</taxon>
        <taxon>rosids</taxon>
        <taxon>fabids</taxon>
        <taxon>Fabales</taxon>
        <taxon>Fabaceae</taxon>
        <taxon>Papilionoideae</taxon>
        <taxon>50 kb inversion clade</taxon>
        <taxon>NPAAA clade</taxon>
        <taxon>indigoferoid/millettioid clade</taxon>
        <taxon>Phaseoleae</taxon>
        <taxon>Sphenostylis</taxon>
    </lineage>
</organism>
<name>A0AA86VZA5_9FABA</name>
<evidence type="ECO:0008006" key="3">
    <source>
        <dbReference type="Google" id="ProtNLM"/>
    </source>
</evidence>
<reference evidence="1" key="1">
    <citation type="submission" date="2023-10" db="EMBL/GenBank/DDBJ databases">
        <authorList>
            <person name="Domelevo Entfellner J.-B."/>
        </authorList>
    </citation>
    <scope>NUCLEOTIDE SEQUENCE</scope>
</reference>
<keyword evidence="2" id="KW-1185">Reference proteome</keyword>
<dbReference type="AlphaFoldDB" id="A0AA86VZA5"/>
<gene>
    <name evidence="1" type="ORF">AYBTSS11_LOCUS19279</name>
</gene>
<accession>A0AA86VZA5</accession>
<dbReference type="Proteomes" id="UP001189624">
    <property type="component" value="Chromosome 6"/>
</dbReference>